<dbReference type="AlphaFoldDB" id="A0A0R3X3G4"/>
<gene>
    <name evidence="1" type="ORF">TTAC_LOCUS7873</name>
</gene>
<dbReference type="WBParaSite" id="TTAC_0000788801-mRNA-1">
    <property type="protein sequence ID" value="TTAC_0000788801-mRNA-1"/>
    <property type="gene ID" value="TTAC_0000788801"/>
</dbReference>
<accession>A0A0R3X3G4</accession>
<evidence type="ECO:0000313" key="3">
    <source>
        <dbReference type="WBParaSite" id="TTAC_0000788801-mRNA-1"/>
    </source>
</evidence>
<protein>
    <submittedName>
        <fullName evidence="3">Auxilin-like protein 1</fullName>
    </submittedName>
</protein>
<proteinExistence type="predicted"/>
<dbReference type="EMBL" id="UYWX01020415">
    <property type="protein sequence ID" value="VDM32342.1"/>
    <property type="molecule type" value="Genomic_DNA"/>
</dbReference>
<reference evidence="1 2" key="2">
    <citation type="submission" date="2018-11" db="EMBL/GenBank/DDBJ databases">
        <authorList>
            <consortium name="Pathogen Informatics"/>
        </authorList>
    </citation>
    <scope>NUCLEOTIDE SEQUENCE [LARGE SCALE GENOMIC DNA]</scope>
</reference>
<dbReference type="Proteomes" id="UP000274429">
    <property type="component" value="Unassembled WGS sequence"/>
</dbReference>
<sequence length="228" mass="25118">MEDYSNFGCAFGGSRFEAYSSQQHPVHDCFGTKSTGNTAPTDLHMKLVPENSCSRKRHFDQPDFFEGVYVPQKRPASEEAISRGLSNLNISQHSGIKYNEVEMVSVEETSDESDDECDEEKGFSPKACLALVPYVPRPTLPPIPASDSPISSNFDDKDMTETKVEENEPMECLSVNQAPELRLTPAFESSISLGQVGSASSQPTFVYEQPESSKLVGASYTLMDHRDG</sequence>
<dbReference type="OrthoDB" id="10500257at2759"/>
<organism evidence="3">
    <name type="scientific">Hydatigena taeniaeformis</name>
    <name type="common">Feline tapeworm</name>
    <name type="synonym">Taenia taeniaeformis</name>
    <dbReference type="NCBI Taxonomy" id="6205"/>
    <lineage>
        <taxon>Eukaryota</taxon>
        <taxon>Metazoa</taxon>
        <taxon>Spiralia</taxon>
        <taxon>Lophotrochozoa</taxon>
        <taxon>Platyhelminthes</taxon>
        <taxon>Cestoda</taxon>
        <taxon>Eucestoda</taxon>
        <taxon>Cyclophyllidea</taxon>
        <taxon>Taeniidae</taxon>
        <taxon>Hydatigera</taxon>
    </lineage>
</organism>
<name>A0A0R3X3G4_HYDTA</name>
<evidence type="ECO:0000313" key="2">
    <source>
        <dbReference type="Proteomes" id="UP000274429"/>
    </source>
</evidence>
<evidence type="ECO:0000313" key="1">
    <source>
        <dbReference type="EMBL" id="VDM32342.1"/>
    </source>
</evidence>
<keyword evidence="2" id="KW-1185">Reference proteome</keyword>
<reference evidence="3" key="1">
    <citation type="submission" date="2017-02" db="UniProtKB">
        <authorList>
            <consortium name="WormBaseParasite"/>
        </authorList>
    </citation>
    <scope>IDENTIFICATION</scope>
</reference>